<feature type="chain" id="PRO_5002200320" evidence="2">
    <location>
        <begin position="22"/>
        <end position="323"/>
    </location>
</feature>
<comment type="similarity">
    <text evidence="1">Belongs to the UPF0065 (bug) family.</text>
</comment>
<dbReference type="Pfam" id="PF03401">
    <property type="entry name" value="TctC"/>
    <property type="match status" value="1"/>
</dbReference>
<dbReference type="InterPro" id="IPR005064">
    <property type="entry name" value="BUG"/>
</dbReference>
<evidence type="ECO:0000256" key="1">
    <source>
        <dbReference type="ARBA" id="ARBA00006987"/>
    </source>
</evidence>
<proteinExistence type="inferred from homology"/>
<dbReference type="EMBL" id="HE965806">
    <property type="protein sequence ID" value="CCJ52225.1"/>
    <property type="molecule type" value="Genomic_DNA"/>
</dbReference>
<dbReference type="OrthoDB" id="8678477at2"/>
<organism evidence="3 4">
    <name type="scientific">Bordetella bronchiseptica 253</name>
    <dbReference type="NCBI Taxonomy" id="568707"/>
    <lineage>
        <taxon>Bacteria</taxon>
        <taxon>Pseudomonadati</taxon>
        <taxon>Pseudomonadota</taxon>
        <taxon>Betaproteobacteria</taxon>
        <taxon>Burkholderiales</taxon>
        <taxon>Alcaligenaceae</taxon>
        <taxon>Bordetella</taxon>
    </lineage>
</organism>
<evidence type="ECO:0000313" key="4">
    <source>
        <dbReference type="Proteomes" id="UP000007564"/>
    </source>
</evidence>
<dbReference type="InterPro" id="IPR042100">
    <property type="entry name" value="Bug_dom1"/>
</dbReference>
<feature type="signal peptide" evidence="2">
    <location>
        <begin position="1"/>
        <end position="21"/>
    </location>
</feature>
<dbReference type="CDD" id="cd13578">
    <property type="entry name" value="PBP2_Bug27"/>
    <property type="match status" value="1"/>
</dbReference>
<dbReference type="Proteomes" id="UP000007564">
    <property type="component" value="Chromosome"/>
</dbReference>
<accession>A0A0C6NZT0</accession>
<dbReference type="Gene3D" id="3.40.190.150">
    <property type="entry name" value="Bordetella uptake gene, domain 1"/>
    <property type="match status" value="1"/>
</dbReference>
<dbReference type="SUPFAM" id="SSF53850">
    <property type="entry name" value="Periplasmic binding protein-like II"/>
    <property type="match status" value="1"/>
</dbReference>
<gene>
    <name evidence="3" type="ORF">BN112_0307</name>
</gene>
<keyword evidence="2" id="KW-0732">Signal</keyword>
<reference evidence="3 4" key="1">
    <citation type="journal article" date="2012" name="BMC Genomics">
        <title>Comparative genomics of the classical Bordetella subspecies: the evolution and exchange of virulence-associated diversity amongst closely related pathogens.</title>
        <authorList>
            <person name="Park J."/>
            <person name="Zhang Y."/>
            <person name="Buboltz A.M."/>
            <person name="Zhang X."/>
            <person name="Schuster S.C."/>
            <person name="Ahuja U."/>
            <person name="Liu M."/>
            <person name="Miller J.F."/>
            <person name="Sebaihia M."/>
            <person name="Bentley S.D."/>
            <person name="Parkhill J."/>
            <person name="Harvill E.T."/>
        </authorList>
    </citation>
    <scope>NUCLEOTIDE SEQUENCE [LARGE SCALE GENOMIC DNA]</scope>
    <source>
        <strain evidence="3 4">253</strain>
    </source>
</reference>
<dbReference type="HOGENOM" id="CLU_045683_0_1_4"/>
<sequence length="323" mass="33908">MKIRNMLLAVLAVSMAGMSAAALSQTFPERALRVVVPYPPGGTTDVLVRLLQKPVADAAGQSVVVDNRPGGASVIGTSHVAQAAPDGYTVLGGDLSVLVNPSLMKNLPYDTVRDFRGVTMLARAPLVLLVHPSVPANSLDELIALAKARPGTLNFASGGYGTSTHMAGEMFRRAAGIDVVHVPYQGVAPAMSALLGGQVQMYFGGTTTGLPHIQSGKLRALAVTGEEPSPLLPGVPTFVSRGIQGVNADTYWGVYAPARTPDAVIEKLNAYYTGALRDPAVQQRTRDLGLTLIGNSAAEHTAQMKKMIGDWGAFVKEADIRLE</sequence>
<evidence type="ECO:0000313" key="3">
    <source>
        <dbReference type="EMBL" id="CCJ52225.1"/>
    </source>
</evidence>
<dbReference type="Gene3D" id="3.40.190.10">
    <property type="entry name" value="Periplasmic binding protein-like II"/>
    <property type="match status" value="1"/>
</dbReference>
<evidence type="ECO:0000256" key="2">
    <source>
        <dbReference type="SAM" id="SignalP"/>
    </source>
</evidence>
<dbReference type="RefSeq" id="WP_015063714.1">
    <property type="nucleotide sequence ID" value="NC_019382.1"/>
</dbReference>
<dbReference type="AlphaFoldDB" id="A0A0C6NZT0"/>
<protein>
    <submittedName>
        <fullName evidence="3">Putative exported protein</fullName>
    </submittedName>
</protein>
<dbReference type="PANTHER" id="PTHR42928:SF5">
    <property type="entry name" value="BLR1237 PROTEIN"/>
    <property type="match status" value="1"/>
</dbReference>
<dbReference type="PANTHER" id="PTHR42928">
    <property type="entry name" value="TRICARBOXYLATE-BINDING PROTEIN"/>
    <property type="match status" value="1"/>
</dbReference>
<dbReference type="KEGG" id="bbh:BN112_0307"/>
<name>A0A0C6NZT0_BORBO</name>
<dbReference type="PIRSF" id="PIRSF017082">
    <property type="entry name" value="YflP"/>
    <property type="match status" value="1"/>
</dbReference>